<dbReference type="InterPro" id="IPR036291">
    <property type="entry name" value="NAD(P)-bd_dom_sf"/>
</dbReference>
<keyword evidence="1 4" id="KW-0479">Metal-binding</keyword>
<evidence type="ECO:0000256" key="4">
    <source>
        <dbReference type="RuleBase" id="RU361277"/>
    </source>
</evidence>
<organism evidence="6 7">
    <name type="scientific">Diplocloster modestus</name>
    <dbReference type="NCBI Taxonomy" id="2850322"/>
    <lineage>
        <taxon>Bacteria</taxon>
        <taxon>Bacillati</taxon>
        <taxon>Bacillota</taxon>
        <taxon>Clostridia</taxon>
        <taxon>Lachnospirales</taxon>
        <taxon>Lachnospiraceae</taxon>
        <taxon>Diplocloster</taxon>
    </lineage>
</organism>
<evidence type="ECO:0000259" key="5">
    <source>
        <dbReference type="SMART" id="SM00829"/>
    </source>
</evidence>
<dbReference type="SUPFAM" id="SSF51735">
    <property type="entry name" value="NAD(P)-binding Rossmann-fold domains"/>
    <property type="match status" value="1"/>
</dbReference>
<evidence type="ECO:0000256" key="1">
    <source>
        <dbReference type="ARBA" id="ARBA00022723"/>
    </source>
</evidence>
<dbReference type="RefSeq" id="WP_238727061.1">
    <property type="nucleotide sequence ID" value="NZ_JAHQCX010000012.1"/>
</dbReference>
<evidence type="ECO:0000256" key="2">
    <source>
        <dbReference type="ARBA" id="ARBA00022833"/>
    </source>
</evidence>
<dbReference type="Pfam" id="PF00107">
    <property type="entry name" value="ADH_zinc_N"/>
    <property type="match status" value="1"/>
</dbReference>
<keyword evidence="7" id="KW-1185">Reference proteome</keyword>
<keyword evidence="2 4" id="KW-0862">Zinc</keyword>
<dbReference type="EMBL" id="JAHQCX010000012">
    <property type="protein sequence ID" value="MBU9727582.1"/>
    <property type="molecule type" value="Genomic_DNA"/>
</dbReference>
<dbReference type="InterPro" id="IPR020843">
    <property type="entry name" value="ER"/>
</dbReference>
<dbReference type="PANTHER" id="PTHR43401:SF2">
    <property type="entry name" value="L-THREONINE 3-DEHYDROGENASE"/>
    <property type="match status" value="1"/>
</dbReference>
<dbReference type="InterPro" id="IPR013149">
    <property type="entry name" value="ADH-like_C"/>
</dbReference>
<protein>
    <submittedName>
        <fullName evidence="6">Alcohol dehydrogenase catalytic domain-containing protein</fullName>
    </submittedName>
</protein>
<proteinExistence type="inferred from homology"/>
<dbReference type="PANTHER" id="PTHR43401">
    <property type="entry name" value="L-THREONINE 3-DEHYDROGENASE"/>
    <property type="match status" value="1"/>
</dbReference>
<name>A0ABS6KAQ6_9FIRM</name>
<evidence type="ECO:0000256" key="3">
    <source>
        <dbReference type="ARBA" id="ARBA00023002"/>
    </source>
</evidence>
<sequence length="346" mass="37656">MKCAVFKEPYKFEIVEREIPDTPEDQVLVKVMASGICGSDLHPYMGVGIERRKPGIIMGHEAAGVVVRTGKGVTKVKEGQRVAINPQIYCQECEQCRTGNFHLCDHTRMIGSSKNGFQDGAMCQYIHVYEKQLVMLPDEVSYDAGCMLDPLGNSMHVIRRSGLKIGDSILVMGCGTIGLGIVQLAKKAGASQVIAADISGFKLDRAKELGADVVVNTSEEDALRKIRSYTGNRGVDVGVEAAGLDATYDLTVQSVKKKGKVVALGYVGAYGNIPLSDLIFREIELIGSTGFVAECGMVMETLRQGDLQADKLVTQTFPLEQIKEAFDLLLDKDQDAIKVIIHPNDR</sequence>
<dbReference type="SMART" id="SM00829">
    <property type="entry name" value="PKS_ER"/>
    <property type="match status" value="1"/>
</dbReference>
<evidence type="ECO:0000313" key="6">
    <source>
        <dbReference type="EMBL" id="MBU9727582.1"/>
    </source>
</evidence>
<comment type="caution">
    <text evidence="6">The sequence shown here is derived from an EMBL/GenBank/DDBJ whole genome shotgun (WGS) entry which is preliminary data.</text>
</comment>
<dbReference type="PROSITE" id="PS00059">
    <property type="entry name" value="ADH_ZINC"/>
    <property type="match status" value="1"/>
</dbReference>
<dbReference type="InterPro" id="IPR013154">
    <property type="entry name" value="ADH-like_N"/>
</dbReference>
<comment type="similarity">
    <text evidence="4">Belongs to the zinc-containing alcohol dehydrogenase family.</text>
</comment>
<dbReference type="InterPro" id="IPR002328">
    <property type="entry name" value="ADH_Zn_CS"/>
</dbReference>
<gene>
    <name evidence="6" type="ORF">KTH90_16335</name>
</gene>
<dbReference type="Pfam" id="PF08240">
    <property type="entry name" value="ADH_N"/>
    <property type="match status" value="1"/>
</dbReference>
<dbReference type="SUPFAM" id="SSF50129">
    <property type="entry name" value="GroES-like"/>
    <property type="match status" value="1"/>
</dbReference>
<dbReference type="InterPro" id="IPR050129">
    <property type="entry name" value="Zn_alcohol_dh"/>
</dbReference>
<dbReference type="Proteomes" id="UP001314681">
    <property type="component" value="Unassembled WGS sequence"/>
</dbReference>
<comment type="cofactor">
    <cofactor evidence="4">
        <name>Zn(2+)</name>
        <dbReference type="ChEBI" id="CHEBI:29105"/>
    </cofactor>
</comment>
<keyword evidence="3" id="KW-0560">Oxidoreductase</keyword>
<accession>A0ABS6KAQ6</accession>
<dbReference type="Gene3D" id="3.40.50.720">
    <property type="entry name" value="NAD(P)-binding Rossmann-like Domain"/>
    <property type="match status" value="1"/>
</dbReference>
<reference evidence="6 7" key="1">
    <citation type="submission" date="2021-06" db="EMBL/GenBank/DDBJ databases">
        <title>Description of novel taxa of the family Lachnospiraceae.</title>
        <authorList>
            <person name="Chaplin A.V."/>
            <person name="Sokolova S.R."/>
            <person name="Pikina A.P."/>
            <person name="Korzhanova M."/>
            <person name="Belova V."/>
            <person name="Korostin D."/>
            <person name="Efimov B.A."/>
        </authorList>
    </citation>
    <scope>NUCLEOTIDE SEQUENCE [LARGE SCALE GENOMIC DNA]</scope>
    <source>
        <strain evidence="6 7">ASD4241</strain>
    </source>
</reference>
<evidence type="ECO:0000313" key="7">
    <source>
        <dbReference type="Proteomes" id="UP001314681"/>
    </source>
</evidence>
<feature type="domain" description="Enoyl reductase (ER)" evidence="5">
    <location>
        <begin position="7"/>
        <end position="341"/>
    </location>
</feature>
<dbReference type="Gene3D" id="3.90.180.10">
    <property type="entry name" value="Medium-chain alcohol dehydrogenases, catalytic domain"/>
    <property type="match status" value="1"/>
</dbReference>
<dbReference type="InterPro" id="IPR011032">
    <property type="entry name" value="GroES-like_sf"/>
</dbReference>